<evidence type="ECO:0000313" key="1">
    <source>
        <dbReference type="EMBL" id="GBM91586.1"/>
    </source>
</evidence>
<dbReference type="EMBL" id="BGPR01003717">
    <property type="protein sequence ID" value="GBM91586.1"/>
    <property type="molecule type" value="Genomic_DNA"/>
</dbReference>
<reference evidence="1 2" key="1">
    <citation type="journal article" date="2019" name="Sci. Rep.">
        <title>Orb-weaving spider Araneus ventricosus genome elucidates the spidroin gene catalogue.</title>
        <authorList>
            <person name="Kono N."/>
            <person name="Nakamura H."/>
            <person name="Ohtoshi R."/>
            <person name="Moran D.A.P."/>
            <person name="Shinohara A."/>
            <person name="Yoshida Y."/>
            <person name="Fujiwara M."/>
            <person name="Mori M."/>
            <person name="Tomita M."/>
            <person name="Arakawa K."/>
        </authorList>
    </citation>
    <scope>NUCLEOTIDE SEQUENCE [LARGE SCALE GENOMIC DNA]</scope>
</reference>
<sequence length="112" mass="12523">MAIEAGKSVTLCPQLVSVPLIGLGRILSSSLNMALSLPTSKGFTCLRAIIAIVAQHLTMTRSVFSLSWYMRKPVPNFEQEWLKRVANNFVSRHKIRKTVKFMSENTGIFLPT</sequence>
<dbReference type="AlphaFoldDB" id="A0A4Y2JR16"/>
<protein>
    <submittedName>
        <fullName evidence="1">Uncharacterized protein</fullName>
    </submittedName>
</protein>
<proteinExistence type="predicted"/>
<keyword evidence="2" id="KW-1185">Reference proteome</keyword>
<comment type="caution">
    <text evidence="1">The sequence shown here is derived from an EMBL/GenBank/DDBJ whole genome shotgun (WGS) entry which is preliminary data.</text>
</comment>
<evidence type="ECO:0000313" key="2">
    <source>
        <dbReference type="Proteomes" id="UP000499080"/>
    </source>
</evidence>
<organism evidence="1 2">
    <name type="scientific">Araneus ventricosus</name>
    <name type="common">Orbweaver spider</name>
    <name type="synonym">Epeira ventricosa</name>
    <dbReference type="NCBI Taxonomy" id="182803"/>
    <lineage>
        <taxon>Eukaryota</taxon>
        <taxon>Metazoa</taxon>
        <taxon>Ecdysozoa</taxon>
        <taxon>Arthropoda</taxon>
        <taxon>Chelicerata</taxon>
        <taxon>Arachnida</taxon>
        <taxon>Araneae</taxon>
        <taxon>Araneomorphae</taxon>
        <taxon>Entelegynae</taxon>
        <taxon>Araneoidea</taxon>
        <taxon>Araneidae</taxon>
        <taxon>Araneus</taxon>
    </lineage>
</organism>
<accession>A0A4Y2JR16</accession>
<dbReference type="Proteomes" id="UP000499080">
    <property type="component" value="Unassembled WGS sequence"/>
</dbReference>
<gene>
    <name evidence="1" type="ORF">AVEN_164193_1</name>
</gene>
<name>A0A4Y2JR16_ARAVE</name>